<accession>A0ABC9CM24</accession>
<dbReference type="Gene3D" id="1.20.1280.50">
    <property type="match status" value="1"/>
</dbReference>
<evidence type="ECO:0000259" key="2">
    <source>
        <dbReference type="Pfam" id="PF23635"/>
    </source>
</evidence>
<evidence type="ECO:0000259" key="1">
    <source>
        <dbReference type="Pfam" id="PF12937"/>
    </source>
</evidence>
<evidence type="ECO:0000313" key="5">
    <source>
        <dbReference type="Proteomes" id="UP001497457"/>
    </source>
</evidence>
<dbReference type="SUPFAM" id="SSF81383">
    <property type="entry name" value="F-box domain"/>
    <property type="match status" value="1"/>
</dbReference>
<dbReference type="Proteomes" id="UP001497457">
    <property type="component" value="Chromosome 3rd"/>
</dbReference>
<name>A0ABC9CM24_9POAL</name>
<dbReference type="EMBL" id="OZ075113">
    <property type="protein sequence ID" value="CAL5022503.1"/>
    <property type="molecule type" value="Genomic_DNA"/>
</dbReference>
<dbReference type="Proteomes" id="UP001497457">
    <property type="component" value="Chromosome 4rd"/>
</dbReference>
<dbReference type="EMBL" id="OZ075114">
    <property type="protein sequence ID" value="CAL5058732.1"/>
    <property type="molecule type" value="Genomic_DNA"/>
</dbReference>
<proteinExistence type="predicted"/>
<dbReference type="Pfam" id="PF12937">
    <property type="entry name" value="F-box-like"/>
    <property type="match status" value="1"/>
</dbReference>
<dbReference type="InterPro" id="IPR001810">
    <property type="entry name" value="F-box_dom"/>
</dbReference>
<evidence type="ECO:0008006" key="6">
    <source>
        <dbReference type="Google" id="ProtNLM"/>
    </source>
</evidence>
<reference evidence="3 5" key="2">
    <citation type="submission" date="2024-10" db="EMBL/GenBank/DDBJ databases">
        <authorList>
            <person name="Ryan C."/>
        </authorList>
    </citation>
    <scope>NUCLEOTIDE SEQUENCE [LARGE SCALE GENOMIC DNA]</scope>
</reference>
<dbReference type="InterPro" id="IPR036047">
    <property type="entry name" value="F-box-like_dom_sf"/>
</dbReference>
<protein>
    <recommendedName>
        <fullName evidence="6">F-box domain-containing protein</fullName>
    </recommendedName>
</protein>
<reference evidence="5" key="1">
    <citation type="submission" date="2024-06" db="EMBL/GenBank/DDBJ databases">
        <authorList>
            <person name="Ryan C."/>
        </authorList>
    </citation>
    <scope>NUCLEOTIDE SEQUENCE [LARGE SCALE GENOMIC DNA]</scope>
</reference>
<dbReference type="AlphaFoldDB" id="A0ABC9CM24"/>
<dbReference type="InterPro" id="IPR056594">
    <property type="entry name" value="AT5G49610-like_b-prop"/>
</dbReference>
<organism evidence="3 5">
    <name type="scientific">Urochloa decumbens</name>
    <dbReference type="NCBI Taxonomy" id="240449"/>
    <lineage>
        <taxon>Eukaryota</taxon>
        <taxon>Viridiplantae</taxon>
        <taxon>Streptophyta</taxon>
        <taxon>Embryophyta</taxon>
        <taxon>Tracheophyta</taxon>
        <taxon>Spermatophyta</taxon>
        <taxon>Magnoliopsida</taxon>
        <taxon>Liliopsida</taxon>
        <taxon>Poales</taxon>
        <taxon>Poaceae</taxon>
        <taxon>PACMAD clade</taxon>
        <taxon>Panicoideae</taxon>
        <taxon>Panicodae</taxon>
        <taxon>Paniceae</taxon>
        <taxon>Melinidinae</taxon>
        <taxon>Urochloa</taxon>
    </lineage>
</organism>
<dbReference type="PANTHER" id="PTHR33207">
    <property type="entry name" value="F-BOX DOMAIN CONTAINING PROTEIN-RELATED"/>
    <property type="match status" value="1"/>
</dbReference>
<feature type="domain" description="F-box" evidence="1">
    <location>
        <begin position="28"/>
        <end position="67"/>
    </location>
</feature>
<evidence type="ECO:0000313" key="3">
    <source>
        <dbReference type="EMBL" id="CAL5022503.1"/>
    </source>
</evidence>
<dbReference type="Pfam" id="PF23635">
    <property type="entry name" value="Beta-prop_AT5G49610-like"/>
    <property type="match status" value="1"/>
</dbReference>
<gene>
    <name evidence="3" type="ORF">URODEC1_LOCUS76506</name>
    <name evidence="4" type="ORF">URODEC1_LOCUS96307</name>
</gene>
<sequence length="408" mass="45659">MEAKRGIEKSTIAAASAAAISVVLGDCDLLGEIFLRLGFHIDLVGAAAVCRRWLRAASDPAFLRRFCDIHPPRLLGFYLTYYSNGQRFCADFVPMLPQPPEDAALVRRGRFGLDSFVSRSTRVMDCRNGRVAINLFRDGDFTYGVHSPLHPGRGLVTFPRPPVMDDKELYIFREFLSKETDHGLSYFWFELRYSSKEEKATACVYKLQGDAWSMQTSATTQISGLHSSLLNTLSIVLIDDKVYMGITNHNILVLDLTSSTFSTIKYPNRVLEVGGEIMLSRANGSGVYLVHVTALQLCVWLHRGCDGSMEDWLLLNTIGLRALCANLKISNSTTEDEDDDDDDTDVFIHAVGDNAEFVFLQMYGCVLHLDVRSSTLQKVYGLTVKNAQVSSVHPFFMTWPPIFPALRE</sequence>
<feature type="domain" description="F-box protein AT5G49610-like beta-propeller" evidence="2">
    <location>
        <begin position="122"/>
        <end position="403"/>
    </location>
</feature>
<keyword evidence="5" id="KW-1185">Reference proteome</keyword>
<evidence type="ECO:0000313" key="4">
    <source>
        <dbReference type="EMBL" id="CAL5058732.1"/>
    </source>
</evidence>